<keyword evidence="1" id="KW-0677">Repeat</keyword>
<dbReference type="GO" id="GO:0003824">
    <property type="term" value="F:catalytic activity"/>
    <property type="evidence" value="ECO:0007669"/>
    <property type="project" value="InterPro"/>
</dbReference>
<sequence length="770" mass="86506">MSNPSDYTVGWVCALTCEYVAAQEFLDEEHEPPDSLQPNDSNDYTLGRIGRHNVVIAVFPDGEYGTATAASVATSMLNSFPNVRIGLMVGIGGGAPSPTNDIRLGDVVVSAPREANGVTYGGVFEYDFGKTIQDQAFQETRFLNQPPTTLRAAVRGLQAQYARKGHQLGQAITDIIIKNPLLQGEYLRPHPSMDILFRSDFTHDSRGCTEFCAKDPSNMVTRRPRTVYHDKPAVHYGIIASANQLMKNAITRDRLAKERNVLCFEMEAAGLMNDFPCLVIRGICDYSDSHKNKSWQGYAAMVAAAYAKDLLNRIVPSRIENEQRISELFSNALHALETTGDNVEAIKSRSDRRIELEILNWLTPIDYGPQQSDIFRRHQPGTGKWVLDSDQFQTWITTKGNTLFCPGIPGAGKTIVASVVINHLIEKLRQDPSSGLAYVYCDFRRRNEQTVEHFVSSLLKQLAEQRPMLPDIVRQVHERHEKSRTKPSLEELLESTHCVTRLFSHVFIVADALDECQESNDCLPMFLSALFSLQQKLGVNILTTARPLGHIKSRFENDLSIEIRAHEEDVRRYVSGRLGELPMIAQGNSELREAIIDSISRAVDGMFLLAKLHFESLIGKMTAKAIRRTLESLPTGSGAYNSAYEEVMNRIEDQNKDKRDMAKKTLLWITCARWRLTQPELQEALAVELSETRLDQDNLPNMKDVASVCAGLVTIDEDSDVVRLVHYTAQDFFERTRQIWFSDPESQIAGTCLTYLSFERFRGGCKSTAK</sequence>
<dbReference type="PANTHER" id="PTHR46082:SF11">
    <property type="entry name" value="AAA+ ATPASE DOMAIN-CONTAINING PROTEIN-RELATED"/>
    <property type="match status" value="1"/>
</dbReference>
<proteinExistence type="predicted"/>
<feature type="domain" description="GPI inositol-deacylase winged helix" evidence="2">
    <location>
        <begin position="657"/>
        <end position="733"/>
    </location>
</feature>
<evidence type="ECO:0000256" key="1">
    <source>
        <dbReference type="ARBA" id="ARBA00022737"/>
    </source>
</evidence>
<comment type="caution">
    <text evidence="4">The sequence shown here is derived from an EMBL/GenBank/DDBJ whole genome shotgun (WGS) entry which is preliminary data.</text>
</comment>
<reference evidence="4" key="1">
    <citation type="submission" date="2022-10" db="EMBL/GenBank/DDBJ databases">
        <title>Tapping the CABI collections for fungal endophytes: first genome assemblies for Collariella, Neodidymelliopsis, Ascochyta clinopodiicola, Didymella pomorum, Didymosphaeria variabile, Neocosmospora piperis and Neocucurbitaria cava.</title>
        <authorList>
            <person name="Hill R."/>
        </authorList>
    </citation>
    <scope>NUCLEOTIDE SEQUENCE</scope>
    <source>
        <strain evidence="4">IMI 366586</strain>
    </source>
</reference>
<dbReference type="InterPro" id="IPR027417">
    <property type="entry name" value="P-loop_NTPase"/>
</dbReference>
<dbReference type="EMBL" id="JAPEUR010000154">
    <property type="protein sequence ID" value="KAJ4317747.1"/>
    <property type="molecule type" value="Genomic_DNA"/>
</dbReference>
<dbReference type="AlphaFoldDB" id="A0A9W9BNW6"/>
<organism evidence="4 5">
    <name type="scientific">Fusarium piperis</name>
    <dbReference type="NCBI Taxonomy" id="1435070"/>
    <lineage>
        <taxon>Eukaryota</taxon>
        <taxon>Fungi</taxon>
        <taxon>Dikarya</taxon>
        <taxon>Ascomycota</taxon>
        <taxon>Pezizomycotina</taxon>
        <taxon>Sordariomycetes</taxon>
        <taxon>Hypocreomycetidae</taxon>
        <taxon>Hypocreales</taxon>
        <taxon>Nectriaceae</taxon>
        <taxon>Fusarium</taxon>
        <taxon>Fusarium solani species complex</taxon>
    </lineage>
</organism>
<dbReference type="GO" id="GO:0009116">
    <property type="term" value="P:nucleoside metabolic process"/>
    <property type="evidence" value="ECO:0007669"/>
    <property type="project" value="InterPro"/>
</dbReference>
<evidence type="ECO:0008006" key="6">
    <source>
        <dbReference type="Google" id="ProtNLM"/>
    </source>
</evidence>
<dbReference type="SUPFAM" id="SSF52540">
    <property type="entry name" value="P-loop containing nucleoside triphosphate hydrolases"/>
    <property type="match status" value="1"/>
</dbReference>
<dbReference type="Gene3D" id="3.40.50.300">
    <property type="entry name" value="P-loop containing nucleotide triphosphate hydrolases"/>
    <property type="match status" value="1"/>
</dbReference>
<keyword evidence="5" id="KW-1185">Reference proteome</keyword>
<gene>
    <name evidence="4" type="ORF">N0V84_007184</name>
</gene>
<dbReference type="InterPro" id="IPR054471">
    <property type="entry name" value="GPIID_WHD"/>
</dbReference>
<evidence type="ECO:0000313" key="4">
    <source>
        <dbReference type="EMBL" id="KAJ4317747.1"/>
    </source>
</evidence>
<protein>
    <recommendedName>
        <fullName evidence="6">Nucleoside phosphorylase domain-containing protein</fullName>
    </recommendedName>
</protein>
<feature type="domain" description="Nephrocystin 3-like N-terminal" evidence="3">
    <location>
        <begin position="381"/>
        <end position="546"/>
    </location>
</feature>
<dbReference type="SUPFAM" id="SSF53167">
    <property type="entry name" value="Purine and uridine phosphorylases"/>
    <property type="match status" value="1"/>
</dbReference>
<dbReference type="Pfam" id="PF24883">
    <property type="entry name" value="NPHP3_N"/>
    <property type="match status" value="1"/>
</dbReference>
<dbReference type="Gene3D" id="3.40.50.1580">
    <property type="entry name" value="Nucleoside phosphorylase domain"/>
    <property type="match status" value="1"/>
</dbReference>
<dbReference type="OrthoDB" id="1577640at2759"/>
<evidence type="ECO:0000313" key="5">
    <source>
        <dbReference type="Proteomes" id="UP001140502"/>
    </source>
</evidence>
<name>A0A9W9BNW6_9HYPO</name>
<dbReference type="Pfam" id="PF22939">
    <property type="entry name" value="WHD_GPIID"/>
    <property type="match status" value="1"/>
</dbReference>
<dbReference type="Proteomes" id="UP001140502">
    <property type="component" value="Unassembled WGS sequence"/>
</dbReference>
<dbReference type="InterPro" id="IPR035994">
    <property type="entry name" value="Nucleoside_phosphorylase_sf"/>
</dbReference>
<evidence type="ECO:0000259" key="2">
    <source>
        <dbReference type="Pfam" id="PF22939"/>
    </source>
</evidence>
<dbReference type="InterPro" id="IPR053137">
    <property type="entry name" value="NLR-like"/>
</dbReference>
<accession>A0A9W9BNW6</accession>
<dbReference type="InterPro" id="IPR056884">
    <property type="entry name" value="NPHP3-like_N"/>
</dbReference>
<dbReference type="PANTHER" id="PTHR46082">
    <property type="entry name" value="ATP/GTP-BINDING PROTEIN-RELATED"/>
    <property type="match status" value="1"/>
</dbReference>
<evidence type="ECO:0000259" key="3">
    <source>
        <dbReference type="Pfam" id="PF24883"/>
    </source>
</evidence>